<name>A0ACC2WUB1_9TREE</name>
<gene>
    <name evidence="1" type="ORF">QFC22_005582</name>
</gene>
<keyword evidence="2" id="KW-1185">Reference proteome</keyword>
<dbReference type="Proteomes" id="UP001243375">
    <property type="component" value="Unassembled WGS sequence"/>
</dbReference>
<sequence length="314" mass="34141">MKRNEVDLLVCPEMALTGYMFASGEDVKPFLEHPRIGPTALFCREMATTYGCWVIAGYPELAESGSNDTAAGTHQGTGTKQDGHVDDAKPGYNSAVLVSPSGEVVGNYRKSFLYDTDKTWAREGDGFKVFDLPPPLGRTVIGICMDMNPKDFLAPFDAYELANYVKQVQADTLVVPMNWLDPPQESPDDLDPTTTSTTAAQNRAPSPERDDDDVGPEMSTLNYWAHRLMPLHDPAPTYAAPSRSSSSSMGGMPGEEEKKGREVVFVACNRVGTESGTTFVGSSAVMTISSDPSRIELIEAFGRKEQGVMFAHVH</sequence>
<evidence type="ECO:0000313" key="2">
    <source>
        <dbReference type="Proteomes" id="UP001243375"/>
    </source>
</evidence>
<dbReference type="EMBL" id="JASBWU010000018">
    <property type="protein sequence ID" value="KAJ9114706.1"/>
    <property type="molecule type" value="Genomic_DNA"/>
</dbReference>
<protein>
    <submittedName>
        <fullName evidence="1">Uncharacterized protein</fullName>
    </submittedName>
</protein>
<evidence type="ECO:0000313" key="1">
    <source>
        <dbReference type="EMBL" id="KAJ9114706.1"/>
    </source>
</evidence>
<proteinExistence type="predicted"/>
<accession>A0ACC2WUB1</accession>
<comment type="caution">
    <text evidence="1">The sequence shown here is derived from an EMBL/GenBank/DDBJ whole genome shotgun (WGS) entry which is preliminary data.</text>
</comment>
<organism evidence="1 2">
    <name type="scientific">Naganishia vaughanmartiniae</name>
    <dbReference type="NCBI Taxonomy" id="1424756"/>
    <lineage>
        <taxon>Eukaryota</taxon>
        <taxon>Fungi</taxon>
        <taxon>Dikarya</taxon>
        <taxon>Basidiomycota</taxon>
        <taxon>Agaricomycotina</taxon>
        <taxon>Tremellomycetes</taxon>
        <taxon>Filobasidiales</taxon>
        <taxon>Filobasidiaceae</taxon>
        <taxon>Naganishia</taxon>
    </lineage>
</organism>
<reference evidence="1" key="1">
    <citation type="submission" date="2023-04" db="EMBL/GenBank/DDBJ databases">
        <title>Draft Genome sequencing of Naganishia species isolated from polar environments using Oxford Nanopore Technology.</title>
        <authorList>
            <person name="Leo P."/>
            <person name="Venkateswaran K."/>
        </authorList>
    </citation>
    <scope>NUCLEOTIDE SEQUENCE</scope>
    <source>
        <strain evidence="1">MNA-CCFEE 5425</strain>
    </source>
</reference>